<keyword evidence="4" id="KW-1185">Reference proteome</keyword>
<dbReference type="PROSITE" id="PS50280">
    <property type="entry name" value="SET"/>
    <property type="match status" value="1"/>
</dbReference>
<feature type="region of interest" description="Disordered" evidence="1">
    <location>
        <begin position="224"/>
        <end position="255"/>
    </location>
</feature>
<organism evidence="3 4">
    <name type="scientific">Cymbomonas tetramitiformis</name>
    <dbReference type="NCBI Taxonomy" id="36881"/>
    <lineage>
        <taxon>Eukaryota</taxon>
        <taxon>Viridiplantae</taxon>
        <taxon>Chlorophyta</taxon>
        <taxon>Pyramimonadophyceae</taxon>
        <taxon>Pyramimonadales</taxon>
        <taxon>Pyramimonadaceae</taxon>
        <taxon>Cymbomonas</taxon>
    </lineage>
</organism>
<dbReference type="InterPro" id="IPR001214">
    <property type="entry name" value="SET_dom"/>
</dbReference>
<reference evidence="3 4" key="1">
    <citation type="journal article" date="2015" name="Genome Biol. Evol.">
        <title>Comparative Genomics of a Bacterivorous Green Alga Reveals Evolutionary Causalities and Consequences of Phago-Mixotrophic Mode of Nutrition.</title>
        <authorList>
            <person name="Burns J.A."/>
            <person name="Paasch A."/>
            <person name="Narechania A."/>
            <person name="Kim E."/>
        </authorList>
    </citation>
    <scope>NUCLEOTIDE SEQUENCE [LARGE SCALE GENOMIC DNA]</scope>
    <source>
        <strain evidence="3 4">PLY_AMNH</strain>
    </source>
</reference>
<evidence type="ECO:0000313" key="4">
    <source>
        <dbReference type="Proteomes" id="UP001190700"/>
    </source>
</evidence>
<dbReference type="EMBL" id="LGRX02010332">
    <property type="protein sequence ID" value="KAK3270543.1"/>
    <property type="molecule type" value="Genomic_DNA"/>
</dbReference>
<dbReference type="Gene3D" id="2.170.270.10">
    <property type="entry name" value="SET domain"/>
    <property type="match status" value="1"/>
</dbReference>
<evidence type="ECO:0000259" key="2">
    <source>
        <dbReference type="PROSITE" id="PS50280"/>
    </source>
</evidence>
<feature type="compositionally biased region" description="Basic residues" evidence="1">
    <location>
        <begin position="229"/>
        <end position="240"/>
    </location>
</feature>
<evidence type="ECO:0000313" key="3">
    <source>
        <dbReference type="EMBL" id="KAK3270543.1"/>
    </source>
</evidence>
<accession>A0AAE0L3C5</accession>
<feature type="domain" description="SET" evidence="2">
    <location>
        <begin position="131"/>
        <end position="312"/>
    </location>
</feature>
<dbReference type="InterPro" id="IPR046341">
    <property type="entry name" value="SET_dom_sf"/>
</dbReference>
<name>A0AAE0L3C5_9CHLO</name>
<gene>
    <name evidence="3" type="ORF">CYMTET_21063</name>
</gene>
<evidence type="ECO:0000256" key="1">
    <source>
        <dbReference type="SAM" id="MobiDB-lite"/>
    </source>
</evidence>
<comment type="caution">
    <text evidence="3">The sequence shown here is derived from an EMBL/GenBank/DDBJ whole genome shotgun (WGS) entry which is preliminary data.</text>
</comment>
<sequence>MQESALAALVVSLETCKLQAGVSLSSNLAGETSRGILEGVNSKLSENFVKVITTEAYGRCRLCEQPEERTKVLSSALRGPADYFSSAEPTCSHSILDPDLDSSCVQNLVKQVDNDLVILDRLREEHATKNPSWKIQKIANTSHPAYGESGLFAERDLNPGELIVEYKGVITDKSDGLSGKSDYVIELTPALSIDAEDIGNEGRFVNDYRGTPVCDDLMQQTPSFGVKEKHNRKPKPHKQSRAAPSEYDKNKPGPKSNADFKTFIFTDSPDSLHIGIFVKTLSKKEIKLQQTSGKSRNFHGIRQGQEVLVSYGRRYWHKRGLYLDNDFDAWAERYGWEWE</sequence>
<dbReference type="SUPFAM" id="SSF82199">
    <property type="entry name" value="SET domain"/>
    <property type="match status" value="1"/>
</dbReference>
<dbReference type="Proteomes" id="UP001190700">
    <property type="component" value="Unassembled WGS sequence"/>
</dbReference>
<protein>
    <recommendedName>
        <fullName evidence="2">SET domain-containing protein</fullName>
    </recommendedName>
</protein>
<dbReference type="AlphaFoldDB" id="A0AAE0L3C5"/>
<proteinExistence type="predicted"/>
<dbReference type="Pfam" id="PF00856">
    <property type="entry name" value="SET"/>
    <property type="match status" value="1"/>
</dbReference>